<dbReference type="GO" id="GO:0016740">
    <property type="term" value="F:transferase activity"/>
    <property type="evidence" value="ECO:0007669"/>
    <property type="project" value="UniProtKB-KW"/>
</dbReference>
<feature type="domain" description="DinB-like" evidence="1">
    <location>
        <begin position="32"/>
        <end position="169"/>
    </location>
</feature>
<evidence type="ECO:0000313" key="3">
    <source>
        <dbReference type="Proteomes" id="UP001597394"/>
    </source>
</evidence>
<dbReference type="RefSeq" id="WP_255927425.1">
    <property type="nucleotide sequence ID" value="NZ_JANFQP010000001.1"/>
</dbReference>
<dbReference type="InterPro" id="IPR034660">
    <property type="entry name" value="DinB/YfiT-like"/>
</dbReference>
<keyword evidence="2" id="KW-0808">Transferase</keyword>
<dbReference type="NCBIfam" id="NF009807">
    <property type="entry name" value="PRK13291.1"/>
    <property type="match status" value="1"/>
</dbReference>
<dbReference type="SUPFAM" id="SSF109854">
    <property type="entry name" value="DinB/YfiT-like putative metalloenzymes"/>
    <property type="match status" value="1"/>
</dbReference>
<sequence>MDNLEQKKYPIGTFQWPENISDAEIDLHIETLKKFPQKLKKLLENWTDDMLETQYRSGGWTVRQLVNHLADSHMNSIIRFKLALTEDNPTIKTYEEAKWAELQDSRSEPISSALLILEGLHSRWTHLLKTMTNKEFSRSFYHPELQKSISLSSLLALYAWHCNHHFAHIENLKKEKGW</sequence>
<dbReference type="InterPro" id="IPR024775">
    <property type="entry name" value="DinB-like"/>
</dbReference>
<name>A0ABW5K9X0_9FLAO</name>
<evidence type="ECO:0000313" key="2">
    <source>
        <dbReference type="EMBL" id="MFD2544422.1"/>
    </source>
</evidence>
<dbReference type="EMBL" id="JBHULG010000001">
    <property type="protein sequence ID" value="MFD2544422.1"/>
    <property type="molecule type" value="Genomic_DNA"/>
</dbReference>
<protein>
    <submittedName>
        <fullName evidence="2">YfiT family bacillithiol transferase</fullName>
    </submittedName>
</protein>
<gene>
    <name evidence="2" type="ORF">ACFSO8_03005</name>
</gene>
<proteinExistence type="predicted"/>
<reference evidence="3" key="1">
    <citation type="journal article" date="2019" name="Int. J. Syst. Evol. Microbiol.">
        <title>The Global Catalogue of Microorganisms (GCM) 10K type strain sequencing project: providing services to taxonomists for standard genome sequencing and annotation.</title>
        <authorList>
            <consortium name="The Broad Institute Genomics Platform"/>
            <consortium name="The Broad Institute Genome Sequencing Center for Infectious Disease"/>
            <person name="Wu L."/>
            <person name="Ma J."/>
        </authorList>
    </citation>
    <scope>NUCLEOTIDE SEQUENCE [LARGE SCALE GENOMIC DNA]</scope>
    <source>
        <strain evidence="3">KCTC 52204</strain>
    </source>
</reference>
<dbReference type="Proteomes" id="UP001597394">
    <property type="component" value="Unassembled WGS sequence"/>
</dbReference>
<evidence type="ECO:0000259" key="1">
    <source>
        <dbReference type="Pfam" id="PF12867"/>
    </source>
</evidence>
<keyword evidence="3" id="KW-1185">Reference proteome</keyword>
<dbReference type="Gene3D" id="1.20.120.450">
    <property type="entry name" value="dinb family like domain"/>
    <property type="match status" value="1"/>
</dbReference>
<organism evidence="2 3">
    <name type="scientific">Kaistella montana</name>
    <dbReference type="NCBI Taxonomy" id="1849733"/>
    <lineage>
        <taxon>Bacteria</taxon>
        <taxon>Pseudomonadati</taxon>
        <taxon>Bacteroidota</taxon>
        <taxon>Flavobacteriia</taxon>
        <taxon>Flavobacteriales</taxon>
        <taxon>Weeksellaceae</taxon>
        <taxon>Chryseobacterium group</taxon>
        <taxon>Kaistella</taxon>
    </lineage>
</organism>
<comment type="caution">
    <text evidence="2">The sequence shown here is derived from an EMBL/GenBank/DDBJ whole genome shotgun (WGS) entry which is preliminary data.</text>
</comment>
<accession>A0ABW5K9X0</accession>
<dbReference type="Pfam" id="PF12867">
    <property type="entry name" value="DinB_2"/>
    <property type="match status" value="1"/>
</dbReference>